<reference evidence="6" key="2">
    <citation type="submission" date="2023-01" db="EMBL/GenBank/DDBJ databases">
        <title>Draft genome sequence of Paraferrimonas sedimenticola strain NBRC 101628.</title>
        <authorList>
            <person name="Sun Q."/>
            <person name="Mori K."/>
        </authorList>
    </citation>
    <scope>NUCLEOTIDE SEQUENCE</scope>
    <source>
        <strain evidence="6">NBRC 101628</strain>
    </source>
</reference>
<keyword evidence="4" id="KW-0804">Transcription</keyword>
<keyword evidence="3" id="KW-0238">DNA-binding</keyword>
<dbReference type="Gene3D" id="3.40.190.290">
    <property type="match status" value="1"/>
</dbReference>
<reference evidence="6" key="1">
    <citation type="journal article" date="2014" name="Int. J. Syst. Evol. Microbiol.">
        <title>Complete genome sequence of Corynebacterium casei LMG S-19264T (=DSM 44701T), isolated from a smear-ripened cheese.</title>
        <authorList>
            <consortium name="US DOE Joint Genome Institute (JGI-PGF)"/>
            <person name="Walter F."/>
            <person name="Albersmeier A."/>
            <person name="Kalinowski J."/>
            <person name="Ruckert C."/>
        </authorList>
    </citation>
    <scope>NUCLEOTIDE SEQUENCE</scope>
    <source>
        <strain evidence="6">NBRC 101628</strain>
    </source>
</reference>
<dbReference type="GO" id="GO:0003700">
    <property type="term" value="F:DNA-binding transcription factor activity"/>
    <property type="evidence" value="ECO:0007669"/>
    <property type="project" value="InterPro"/>
</dbReference>
<evidence type="ECO:0000256" key="1">
    <source>
        <dbReference type="ARBA" id="ARBA00009437"/>
    </source>
</evidence>
<protein>
    <submittedName>
        <fullName evidence="6">LysR family transcriptional regulator</fullName>
    </submittedName>
</protein>
<evidence type="ECO:0000256" key="3">
    <source>
        <dbReference type="ARBA" id="ARBA00023125"/>
    </source>
</evidence>
<name>A0AA37RUP7_9GAMM</name>
<comment type="similarity">
    <text evidence="1">Belongs to the LysR transcriptional regulatory family.</text>
</comment>
<evidence type="ECO:0000313" key="7">
    <source>
        <dbReference type="Proteomes" id="UP001161422"/>
    </source>
</evidence>
<dbReference type="AlphaFoldDB" id="A0AA37RUP7"/>
<comment type="caution">
    <text evidence="6">The sequence shown here is derived from an EMBL/GenBank/DDBJ whole genome shotgun (WGS) entry which is preliminary data.</text>
</comment>
<evidence type="ECO:0000256" key="4">
    <source>
        <dbReference type="ARBA" id="ARBA00023163"/>
    </source>
</evidence>
<dbReference type="Gene3D" id="1.10.10.10">
    <property type="entry name" value="Winged helix-like DNA-binding domain superfamily/Winged helix DNA-binding domain"/>
    <property type="match status" value="1"/>
</dbReference>
<dbReference type="EMBL" id="BSNC01000001">
    <property type="protein sequence ID" value="GLP95147.1"/>
    <property type="molecule type" value="Genomic_DNA"/>
</dbReference>
<sequence>MNMDQLLAFVVTVEKGSLSQASRQLGKASSTVSYLVTNLEIDIGVELFVRHAKKLEVTPEGETLYPYAKSILQGVDFFQQKSELLAKALPEKMVVAIDSIIEKPGFGERIARFKESFPSLDVSFLSGDTSQVQDWVLQGEADVGIKTNLAYLPKQLAQKPVEQFQNLYVGSPKMTGIEKQMTLRQIRDLTQITYRGFSVLGFDQEQAISNNVFSVGSKQQSLEMLLAGLGWAVMPEFLVQKEIEEGKLTNIVIDGEKGFAWQSVMIYRSEQGLGVVAEKLLEHLK</sequence>
<organism evidence="6 7">
    <name type="scientific">Paraferrimonas sedimenticola</name>
    <dbReference type="NCBI Taxonomy" id="375674"/>
    <lineage>
        <taxon>Bacteria</taxon>
        <taxon>Pseudomonadati</taxon>
        <taxon>Pseudomonadota</taxon>
        <taxon>Gammaproteobacteria</taxon>
        <taxon>Alteromonadales</taxon>
        <taxon>Ferrimonadaceae</taxon>
        <taxon>Paraferrimonas</taxon>
    </lineage>
</organism>
<gene>
    <name evidence="6" type="ORF">GCM10007895_04530</name>
</gene>
<dbReference type="InterPro" id="IPR036388">
    <property type="entry name" value="WH-like_DNA-bd_sf"/>
</dbReference>
<dbReference type="PANTHER" id="PTHR30126">
    <property type="entry name" value="HTH-TYPE TRANSCRIPTIONAL REGULATOR"/>
    <property type="match status" value="1"/>
</dbReference>
<keyword evidence="2" id="KW-0805">Transcription regulation</keyword>
<dbReference type="SUPFAM" id="SSF46785">
    <property type="entry name" value="Winged helix' DNA-binding domain"/>
    <property type="match status" value="1"/>
</dbReference>
<dbReference type="PROSITE" id="PS50931">
    <property type="entry name" value="HTH_LYSR"/>
    <property type="match status" value="1"/>
</dbReference>
<dbReference type="RefSeq" id="WP_095505833.1">
    <property type="nucleotide sequence ID" value="NZ_BSNC01000001.1"/>
</dbReference>
<dbReference type="Pfam" id="PF00126">
    <property type="entry name" value="HTH_1"/>
    <property type="match status" value="1"/>
</dbReference>
<evidence type="ECO:0000259" key="5">
    <source>
        <dbReference type="PROSITE" id="PS50931"/>
    </source>
</evidence>
<dbReference type="PANTHER" id="PTHR30126:SF91">
    <property type="entry name" value="LYSR FAMILY TRANSCRIPTIONAL REGULATOR"/>
    <property type="match status" value="1"/>
</dbReference>
<dbReference type="InterPro" id="IPR036390">
    <property type="entry name" value="WH_DNA-bd_sf"/>
</dbReference>
<evidence type="ECO:0000256" key="2">
    <source>
        <dbReference type="ARBA" id="ARBA00023015"/>
    </source>
</evidence>
<dbReference type="Proteomes" id="UP001161422">
    <property type="component" value="Unassembled WGS sequence"/>
</dbReference>
<dbReference type="SUPFAM" id="SSF53850">
    <property type="entry name" value="Periplasmic binding protein-like II"/>
    <property type="match status" value="1"/>
</dbReference>
<dbReference type="GO" id="GO:0000976">
    <property type="term" value="F:transcription cis-regulatory region binding"/>
    <property type="evidence" value="ECO:0007669"/>
    <property type="project" value="TreeGrafter"/>
</dbReference>
<dbReference type="CDD" id="cd05466">
    <property type="entry name" value="PBP2_LTTR_substrate"/>
    <property type="match status" value="1"/>
</dbReference>
<dbReference type="Pfam" id="PF03466">
    <property type="entry name" value="LysR_substrate"/>
    <property type="match status" value="1"/>
</dbReference>
<dbReference type="InterPro" id="IPR000847">
    <property type="entry name" value="LysR_HTH_N"/>
</dbReference>
<evidence type="ECO:0000313" key="6">
    <source>
        <dbReference type="EMBL" id="GLP95147.1"/>
    </source>
</evidence>
<proteinExistence type="inferred from homology"/>
<keyword evidence="7" id="KW-1185">Reference proteome</keyword>
<accession>A0AA37RUP7</accession>
<feature type="domain" description="HTH lysR-type" evidence="5">
    <location>
        <begin position="1"/>
        <end position="58"/>
    </location>
</feature>
<dbReference type="InterPro" id="IPR005119">
    <property type="entry name" value="LysR_subst-bd"/>
</dbReference>